<dbReference type="EMBL" id="AP014862">
    <property type="protein sequence ID" value="BAU73784.1"/>
    <property type="molecule type" value="Genomic_DNA"/>
</dbReference>
<accession>A0AAD1FF90</accession>
<dbReference type="AlphaFoldDB" id="A0AAD1FF90"/>
<dbReference type="Proteomes" id="UP000218554">
    <property type="component" value="Chromosome"/>
</dbReference>
<dbReference type="KEGG" id="pfuw:KF707C_20960"/>
<evidence type="ECO:0000313" key="1">
    <source>
        <dbReference type="EMBL" id="BAU73784.1"/>
    </source>
</evidence>
<reference evidence="2" key="1">
    <citation type="submission" date="2015-05" db="EMBL/GenBank/DDBJ databases">
        <title>Draft genome sequencing of a biphenyl-degrading bacterium, Pseudomonas balearica KF707 (=NBRC110670).</title>
        <authorList>
            <person name="Kimura N."/>
            <person name="Hirose J."/>
            <person name="Watanabe T."/>
            <person name="Suenaga H."/>
            <person name="Fujihara H."/>
            <person name="Noguchi M."/>
            <person name="Hashimoto M."/>
            <person name="Shimodaira J."/>
            <person name="Tsuchikane K."/>
            <person name="Hosoyama A."/>
            <person name="Yamazoe A."/>
            <person name="Fujita N."/>
            <person name="Furukawa K."/>
        </authorList>
    </citation>
    <scope>NUCLEOTIDE SEQUENCE [LARGE SCALE GENOMIC DNA]</scope>
    <source>
        <strain evidence="2">DSM 10086 / NBRC 110670 / KF707</strain>
    </source>
</reference>
<sequence length="37" mass="4221">MRGCLSLLCLLGVILFKAIERIESRLLGWHASHRNIT</sequence>
<reference evidence="1 2" key="2">
    <citation type="journal article" date="2017" name="Int. J. Syst. Evol. Microbiol.">
        <title>Pseudomonas furukawaii sp. nov., a polychlorinated biphenyl-degrading bacterium isolated from biphenyl-contaminated soil in Japan.</title>
        <authorList>
            <person name="Kimura N."/>
            <person name="Watanabe T."/>
            <person name="Suenaga H."/>
            <person name="Fujihara H."/>
            <person name="Futagami T."/>
            <person name="Goto M."/>
            <person name="Hanada S."/>
            <person name="Hirose J."/>
        </authorList>
    </citation>
    <scope>NUCLEOTIDE SEQUENCE [LARGE SCALE GENOMIC DNA]</scope>
    <source>
        <strain evidence="2">DSM 10086 / NBRC 110670 / KF707</strain>
    </source>
</reference>
<protein>
    <submittedName>
        <fullName evidence="1">Uncharacterized protein</fullName>
    </submittedName>
</protein>
<evidence type="ECO:0000313" key="2">
    <source>
        <dbReference type="Proteomes" id="UP000218554"/>
    </source>
</evidence>
<keyword evidence="2" id="KW-1185">Reference proteome</keyword>
<proteinExistence type="predicted"/>
<name>A0AAD1FF90_METFU</name>
<organism evidence="1 2">
    <name type="scientific">Metapseudomonas furukawaii</name>
    <name type="common">Pseudomonas furukawaii</name>
    <dbReference type="NCBI Taxonomy" id="1149133"/>
    <lineage>
        <taxon>Bacteria</taxon>
        <taxon>Pseudomonadati</taxon>
        <taxon>Pseudomonadota</taxon>
        <taxon>Gammaproteobacteria</taxon>
        <taxon>Pseudomonadales</taxon>
        <taxon>Pseudomonadaceae</taxon>
        <taxon>Metapseudomonas</taxon>
    </lineage>
</organism>
<gene>
    <name evidence="1" type="ORF">KF707C_20960</name>
</gene>